<dbReference type="InterPro" id="IPR052161">
    <property type="entry name" value="Mycobact_Acyl-CoA_DH"/>
</dbReference>
<evidence type="ECO:0000259" key="10">
    <source>
        <dbReference type="Pfam" id="PF02771"/>
    </source>
</evidence>
<dbReference type="Pfam" id="PF00441">
    <property type="entry name" value="Acyl-CoA_dh_1"/>
    <property type="match status" value="1"/>
</dbReference>
<keyword evidence="4 6" id="KW-0274">FAD</keyword>
<keyword evidence="3 6" id="KW-0285">Flavoprotein</keyword>
<dbReference type="Pfam" id="PF02771">
    <property type="entry name" value="Acyl-CoA_dh_N"/>
    <property type="match status" value="1"/>
</dbReference>
<proteinExistence type="inferred from homology"/>
<dbReference type="GO" id="GO:0016627">
    <property type="term" value="F:oxidoreductase activity, acting on the CH-CH group of donors"/>
    <property type="evidence" value="ECO:0007669"/>
    <property type="project" value="InterPro"/>
</dbReference>
<dbReference type="Pfam" id="PF02770">
    <property type="entry name" value="Acyl-CoA_dh_M"/>
    <property type="match status" value="1"/>
</dbReference>
<feature type="domain" description="Acyl-CoA dehydrogenase/oxidase N-terminal" evidence="10">
    <location>
        <begin position="47"/>
        <end position="163"/>
    </location>
</feature>
<dbReference type="SUPFAM" id="SSF47203">
    <property type="entry name" value="Acyl-CoA dehydrogenase C-terminal domain-like"/>
    <property type="match status" value="1"/>
</dbReference>
<dbReference type="SUPFAM" id="SSF56645">
    <property type="entry name" value="Acyl-CoA dehydrogenase NM domain-like"/>
    <property type="match status" value="1"/>
</dbReference>
<evidence type="ECO:0000256" key="1">
    <source>
        <dbReference type="ARBA" id="ARBA00001974"/>
    </source>
</evidence>
<dbReference type="Gene3D" id="2.40.110.10">
    <property type="entry name" value="Butyryl-CoA Dehydrogenase, subunit A, domain 2"/>
    <property type="match status" value="1"/>
</dbReference>
<keyword evidence="5 6" id="KW-0560">Oxidoreductase</keyword>
<comment type="similarity">
    <text evidence="2 6">Belongs to the acyl-CoA dehydrogenase family.</text>
</comment>
<evidence type="ECO:0000313" key="11">
    <source>
        <dbReference type="EMBL" id="RSM88634.1"/>
    </source>
</evidence>
<evidence type="ECO:0000313" key="12">
    <source>
        <dbReference type="Proteomes" id="UP000287547"/>
    </source>
</evidence>
<dbReference type="Gene3D" id="1.20.140.10">
    <property type="entry name" value="Butyryl-CoA Dehydrogenase, subunit A, domain 3"/>
    <property type="match status" value="1"/>
</dbReference>
<feature type="compositionally biased region" description="Basic residues" evidence="7">
    <location>
        <begin position="1"/>
        <end position="10"/>
    </location>
</feature>
<protein>
    <submittedName>
        <fullName evidence="11">Acyl-CoA dehydrogenase</fullName>
    </submittedName>
</protein>
<dbReference type="InterPro" id="IPR006091">
    <property type="entry name" value="Acyl-CoA_Oxase/DH_mid-dom"/>
</dbReference>
<evidence type="ECO:0000256" key="6">
    <source>
        <dbReference type="RuleBase" id="RU362125"/>
    </source>
</evidence>
<comment type="cofactor">
    <cofactor evidence="1 6">
        <name>FAD</name>
        <dbReference type="ChEBI" id="CHEBI:57692"/>
    </cofactor>
</comment>
<dbReference type="PANTHER" id="PTHR43292:SF4">
    <property type="entry name" value="ACYL-COA DEHYDROGENASE FADE34"/>
    <property type="match status" value="1"/>
</dbReference>
<evidence type="ECO:0000256" key="3">
    <source>
        <dbReference type="ARBA" id="ARBA00022630"/>
    </source>
</evidence>
<accession>A0A428ZKP8</accession>
<dbReference type="GO" id="GO:0050660">
    <property type="term" value="F:flavin adenine dinucleotide binding"/>
    <property type="evidence" value="ECO:0007669"/>
    <property type="project" value="InterPro"/>
</dbReference>
<name>A0A428ZKP8_KIBAR</name>
<comment type="caution">
    <text evidence="11">The sequence shown here is derived from an EMBL/GenBank/DDBJ whole genome shotgun (WGS) entry which is preliminary data.</text>
</comment>
<evidence type="ECO:0000256" key="5">
    <source>
        <dbReference type="ARBA" id="ARBA00023002"/>
    </source>
</evidence>
<dbReference type="OrthoDB" id="3778631at2"/>
<feature type="region of interest" description="Disordered" evidence="7">
    <location>
        <begin position="1"/>
        <end position="35"/>
    </location>
</feature>
<dbReference type="InterPro" id="IPR046373">
    <property type="entry name" value="Acyl-CoA_Oxase/DH_mid-dom_sf"/>
</dbReference>
<dbReference type="Proteomes" id="UP000287547">
    <property type="component" value="Unassembled WGS sequence"/>
</dbReference>
<feature type="domain" description="Acyl-CoA oxidase/dehydrogenase middle" evidence="9">
    <location>
        <begin position="170"/>
        <end position="246"/>
    </location>
</feature>
<dbReference type="PANTHER" id="PTHR43292">
    <property type="entry name" value="ACYL-COA DEHYDROGENASE"/>
    <property type="match status" value="1"/>
</dbReference>
<sequence length="419" mass="45405">MACPCRRHPRGAGQPLHDVPITPHRGVGGSAARQAKRGECAMMPVPTPEQESFRADVCRLLCEDEVREEVAQSRRVPYGEETGVCEVHRRLGKLGWLAINWPERYGGSGATIVEKAILTEEMIRHGVPDNVHQLGIDIVGSAINLFGTAEQKERFLPGLARGETTANVLFSEPGVGSDLASLTTRAEPDGDGWRLSGKKIYNMKAQHSDFGLCAARTSTGPVNYFGITLFLVPLQSMGVVIEPLWNMSEERFDCVTLDGIRVGREDVLGDVDDGWQVANSVLPLERTGLDHSAKAERILAALQEHAPEGSEQRLAQLEARVRAARLLAWRCIANLHEGKPDEVQSATAKWYTSETAKEVSLAAVELLGPQALVDARDSSAIAEGVFDSALREAPGLTLAQGSSEIMLFFVATSKLGLPS</sequence>
<evidence type="ECO:0000256" key="7">
    <source>
        <dbReference type="SAM" id="MobiDB-lite"/>
    </source>
</evidence>
<dbReference type="InterPro" id="IPR013786">
    <property type="entry name" value="AcylCoA_DH/ox_N"/>
</dbReference>
<feature type="domain" description="Acyl-CoA dehydrogenase/oxidase C-terminal" evidence="8">
    <location>
        <begin position="274"/>
        <end position="412"/>
    </location>
</feature>
<evidence type="ECO:0000259" key="9">
    <source>
        <dbReference type="Pfam" id="PF02770"/>
    </source>
</evidence>
<dbReference type="InterPro" id="IPR037069">
    <property type="entry name" value="AcylCoA_DH/ox_N_sf"/>
</dbReference>
<dbReference type="GO" id="GO:0005886">
    <property type="term" value="C:plasma membrane"/>
    <property type="evidence" value="ECO:0007669"/>
    <property type="project" value="TreeGrafter"/>
</dbReference>
<dbReference type="InterPro" id="IPR009100">
    <property type="entry name" value="AcylCoA_DH/oxidase_NM_dom_sf"/>
</dbReference>
<dbReference type="AlphaFoldDB" id="A0A428ZKP8"/>
<gene>
    <name evidence="11" type="ORF">DMH04_08370</name>
</gene>
<evidence type="ECO:0000256" key="2">
    <source>
        <dbReference type="ARBA" id="ARBA00009347"/>
    </source>
</evidence>
<evidence type="ECO:0000259" key="8">
    <source>
        <dbReference type="Pfam" id="PF00441"/>
    </source>
</evidence>
<dbReference type="InterPro" id="IPR009075">
    <property type="entry name" value="AcylCo_DH/oxidase_C"/>
</dbReference>
<evidence type="ECO:0000256" key="4">
    <source>
        <dbReference type="ARBA" id="ARBA00022827"/>
    </source>
</evidence>
<reference evidence="11 12" key="1">
    <citation type="submission" date="2018-05" db="EMBL/GenBank/DDBJ databases">
        <title>Evolution of GPA BGCs.</title>
        <authorList>
            <person name="Waglechner N."/>
            <person name="Wright G.D."/>
        </authorList>
    </citation>
    <scope>NUCLEOTIDE SEQUENCE [LARGE SCALE GENOMIC DNA]</scope>
    <source>
        <strain evidence="11 12">A82846</strain>
    </source>
</reference>
<dbReference type="EMBL" id="QHKI01000004">
    <property type="protein sequence ID" value="RSM88634.1"/>
    <property type="molecule type" value="Genomic_DNA"/>
</dbReference>
<dbReference type="Gene3D" id="1.10.540.10">
    <property type="entry name" value="Acyl-CoA dehydrogenase/oxidase, N-terminal domain"/>
    <property type="match status" value="1"/>
</dbReference>
<organism evidence="11 12">
    <name type="scientific">Kibdelosporangium aridum</name>
    <dbReference type="NCBI Taxonomy" id="2030"/>
    <lineage>
        <taxon>Bacteria</taxon>
        <taxon>Bacillati</taxon>
        <taxon>Actinomycetota</taxon>
        <taxon>Actinomycetes</taxon>
        <taxon>Pseudonocardiales</taxon>
        <taxon>Pseudonocardiaceae</taxon>
        <taxon>Kibdelosporangium</taxon>
    </lineage>
</organism>
<dbReference type="InterPro" id="IPR036250">
    <property type="entry name" value="AcylCo_DH-like_C"/>
</dbReference>